<dbReference type="AlphaFoldDB" id="A0AAN7AZC8"/>
<proteinExistence type="predicted"/>
<reference evidence="2" key="1">
    <citation type="journal article" date="2023" name="Mol. Phylogenet. Evol.">
        <title>Genome-scale phylogeny and comparative genomics of the fungal order Sordariales.</title>
        <authorList>
            <person name="Hensen N."/>
            <person name="Bonometti L."/>
            <person name="Westerberg I."/>
            <person name="Brannstrom I.O."/>
            <person name="Guillou S."/>
            <person name="Cros-Aarteil S."/>
            <person name="Calhoun S."/>
            <person name="Haridas S."/>
            <person name="Kuo A."/>
            <person name="Mondo S."/>
            <person name="Pangilinan J."/>
            <person name="Riley R."/>
            <person name="LaButti K."/>
            <person name="Andreopoulos B."/>
            <person name="Lipzen A."/>
            <person name="Chen C."/>
            <person name="Yan M."/>
            <person name="Daum C."/>
            <person name="Ng V."/>
            <person name="Clum A."/>
            <person name="Steindorff A."/>
            <person name="Ohm R.A."/>
            <person name="Martin F."/>
            <person name="Silar P."/>
            <person name="Natvig D.O."/>
            <person name="Lalanne C."/>
            <person name="Gautier V."/>
            <person name="Ament-Velasquez S.L."/>
            <person name="Kruys A."/>
            <person name="Hutchinson M.I."/>
            <person name="Powell A.J."/>
            <person name="Barry K."/>
            <person name="Miller A.N."/>
            <person name="Grigoriev I.V."/>
            <person name="Debuchy R."/>
            <person name="Gladieux P."/>
            <person name="Hiltunen Thoren M."/>
            <person name="Johannesson H."/>
        </authorList>
    </citation>
    <scope>NUCLEOTIDE SEQUENCE</scope>
    <source>
        <strain evidence="2">CBS 315.58</strain>
    </source>
</reference>
<evidence type="ECO:0000256" key="1">
    <source>
        <dbReference type="SAM" id="MobiDB-lite"/>
    </source>
</evidence>
<reference evidence="2" key="2">
    <citation type="submission" date="2023-05" db="EMBL/GenBank/DDBJ databases">
        <authorList>
            <consortium name="Lawrence Berkeley National Laboratory"/>
            <person name="Steindorff A."/>
            <person name="Hensen N."/>
            <person name="Bonometti L."/>
            <person name="Westerberg I."/>
            <person name="Brannstrom I.O."/>
            <person name="Guillou S."/>
            <person name="Cros-Aarteil S."/>
            <person name="Calhoun S."/>
            <person name="Haridas S."/>
            <person name="Kuo A."/>
            <person name="Mondo S."/>
            <person name="Pangilinan J."/>
            <person name="Riley R."/>
            <person name="Labutti K."/>
            <person name="Andreopoulos B."/>
            <person name="Lipzen A."/>
            <person name="Chen C."/>
            <person name="Yanf M."/>
            <person name="Daum C."/>
            <person name="Ng V."/>
            <person name="Clum A."/>
            <person name="Ohm R."/>
            <person name="Martin F."/>
            <person name="Silar P."/>
            <person name="Natvig D."/>
            <person name="Lalanne C."/>
            <person name="Gautier V."/>
            <person name="Ament-Velasquez S.L."/>
            <person name="Kruys A."/>
            <person name="Hutchinson M.I."/>
            <person name="Powell A.J."/>
            <person name="Barry K."/>
            <person name="Miller A.N."/>
            <person name="Grigoriev I.V."/>
            <person name="Debuchy R."/>
            <person name="Gladieux P."/>
            <person name="Thoren M.H."/>
            <person name="Johannesson H."/>
        </authorList>
    </citation>
    <scope>NUCLEOTIDE SEQUENCE</scope>
    <source>
        <strain evidence="2">CBS 315.58</strain>
    </source>
</reference>
<dbReference type="EMBL" id="MU863881">
    <property type="protein sequence ID" value="KAK4204549.1"/>
    <property type="molecule type" value="Genomic_DNA"/>
</dbReference>
<gene>
    <name evidence="2" type="ORF">QBC40DRAFT_91431</name>
</gene>
<dbReference type="Proteomes" id="UP001303160">
    <property type="component" value="Unassembled WGS sequence"/>
</dbReference>
<comment type="caution">
    <text evidence="2">The sequence shown here is derived from an EMBL/GenBank/DDBJ whole genome shotgun (WGS) entry which is preliminary data.</text>
</comment>
<name>A0AAN7AZC8_9PEZI</name>
<feature type="compositionally biased region" description="Polar residues" evidence="1">
    <location>
        <begin position="62"/>
        <end position="76"/>
    </location>
</feature>
<evidence type="ECO:0000313" key="2">
    <source>
        <dbReference type="EMBL" id="KAK4204549.1"/>
    </source>
</evidence>
<accession>A0AAN7AZC8</accession>
<organism evidence="2 3">
    <name type="scientific">Triangularia verruculosa</name>
    <dbReference type="NCBI Taxonomy" id="2587418"/>
    <lineage>
        <taxon>Eukaryota</taxon>
        <taxon>Fungi</taxon>
        <taxon>Dikarya</taxon>
        <taxon>Ascomycota</taxon>
        <taxon>Pezizomycotina</taxon>
        <taxon>Sordariomycetes</taxon>
        <taxon>Sordariomycetidae</taxon>
        <taxon>Sordariales</taxon>
        <taxon>Podosporaceae</taxon>
        <taxon>Triangularia</taxon>
    </lineage>
</organism>
<feature type="region of interest" description="Disordered" evidence="1">
    <location>
        <begin position="55"/>
        <end position="82"/>
    </location>
</feature>
<keyword evidence="3" id="KW-1185">Reference proteome</keyword>
<evidence type="ECO:0000313" key="3">
    <source>
        <dbReference type="Proteomes" id="UP001303160"/>
    </source>
</evidence>
<sequence length="141" mass="16132">MRDYLERQKNTNKTSVKRIYKDLEVQNMKLDAGSFLHPSIYSMLREIEGAILKEKRPANGASGASQQKTVNPNRPTTPGLLGKIKDMEHSVENMMAGGKAHRRFVQSMLGHVQEFIATQQEALASEMWKWRVGEMKKWSLQ</sequence>
<protein>
    <submittedName>
        <fullName evidence="2">Uncharacterized protein</fullName>
    </submittedName>
</protein>